<evidence type="ECO:0000256" key="7">
    <source>
        <dbReference type="ARBA" id="ARBA00022679"/>
    </source>
</evidence>
<dbReference type="SUPFAM" id="SSF56112">
    <property type="entry name" value="Protein kinase-like (PK-like)"/>
    <property type="match status" value="1"/>
</dbReference>
<evidence type="ECO:0000256" key="15">
    <source>
        <dbReference type="PROSITE-ProRule" id="PRU10141"/>
    </source>
</evidence>
<evidence type="ECO:0000256" key="8">
    <source>
        <dbReference type="ARBA" id="ARBA00022741"/>
    </source>
</evidence>
<evidence type="ECO:0000256" key="5">
    <source>
        <dbReference type="ARBA" id="ARBA00022490"/>
    </source>
</evidence>
<dbReference type="PANTHER" id="PTHR24056:SF241">
    <property type="entry name" value="CYCLIN-DEPENDENT KINASE-LIKE 2"/>
    <property type="match status" value="1"/>
</dbReference>
<dbReference type="InterPro" id="IPR050108">
    <property type="entry name" value="CDK"/>
</dbReference>
<dbReference type="PROSITE" id="PS50011">
    <property type="entry name" value="PROTEIN_KINASE_DOM"/>
    <property type="match status" value="1"/>
</dbReference>
<evidence type="ECO:0000313" key="19">
    <source>
        <dbReference type="Proteomes" id="UP000002494"/>
    </source>
</evidence>
<dbReference type="RGD" id="1309625">
    <property type="gene designation" value="Cdkl2"/>
</dbReference>
<evidence type="ECO:0000256" key="9">
    <source>
        <dbReference type="ARBA" id="ARBA00022777"/>
    </source>
</evidence>
<dbReference type="GO" id="GO:0005634">
    <property type="term" value="C:nucleus"/>
    <property type="evidence" value="ECO:0007669"/>
    <property type="project" value="UniProtKB-SubCell"/>
</dbReference>
<keyword evidence="6" id="KW-0723">Serine/threonine-protein kinase</keyword>
<dbReference type="InterPro" id="IPR008271">
    <property type="entry name" value="Ser/Thr_kinase_AS"/>
</dbReference>
<evidence type="ECO:0000256" key="4">
    <source>
        <dbReference type="ARBA" id="ARBA00012425"/>
    </source>
</evidence>
<dbReference type="Pfam" id="PF00069">
    <property type="entry name" value="Pkinase"/>
    <property type="match status" value="1"/>
</dbReference>
<dbReference type="InterPro" id="IPR000719">
    <property type="entry name" value="Prot_kinase_dom"/>
</dbReference>
<dbReference type="PROSITE" id="PS00108">
    <property type="entry name" value="PROTEIN_KINASE_ST"/>
    <property type="match status" value="1"/>
</dbReference>
<dbReference type="PROSITE" id="PS00107">
    <property type="entry name" value="PROTEIN_KINASE_ATP"/>
    <property type="match status" value="1"/>
</dbReference>
<evidence type="ECO:0000256" key="16">
    <source>
        <dbReference type="SAM" id="MobiDB-lite"/>
    </source>
</evidence>
<evidence type="ECO:0000256" key="1">
    <source>
        <dbReference type="ARBA" id="ARBA00004123"/>
    </source>
</evidence>
<evidence type="ECO:0000256" key="14">
    <source>
        <dbReference type="ARBA" id="ARBA00048367"/>
    </source>
</evidence>
<reference evidence="18" key="1">
    <citation type="submission" date="2024-01" db="EMBL/GenBank/DDBJ databases">
        <title>GRCr8: a new rat reference genome assembly contstructed from accurate long reads and long range scaffolding.</title>
        <authorList>
            <person name="Doris P.A."/>
            <person name="Kalbfleisch T."/>
            <person name="Li K."/>
            <person name="Howe K."/>
            <person name="Wood J."/>
        </authorList>
    </citation>
    <scope>NUCLEOTIDE SEQUENCE [LARGE SCALE GENOMIC DNA]</scope>
    <source>
        <strain evidence="18">Brown Norway</strain>
    </source>
</reference>
<feature type="region of interest" description="Disordered" evidence="16">
    <location>
        <begin position="383"/>
        <end position="410"/>
    </location>
</feature>
<dbReference type="InterPro" id="IPR017441">
    <property type="entry name" value="Protein_kinase_ATP_BS"/>
</dbReference>
<gene>
    <name evidence="18 20" type="primary">Cdkl2</name>
</gene>
<dbReference type="CDD" id="cd07846">
    <property type="entry name" value="STKc_CDKL2_3"/>
    <property type="match status" value="1"/>
</dbReference>
<evidence type="ECO:0000313" key="20">
    <source>
        <dbReference type="RGD" id="1309625"/>
    </source>
</evidence>
<dbReference type="EC" id="2.7.11.22" evidence="4"/>
<reference evidence="18" key="2">
    <citation type="submission" date="2025-08" db="UniProtKB">
        <authorList>
            <consortium name="Ensembl"/>
        </authorList>
    </citation>
    <scope>IDENTIFICATION</scope>
    <source>
        <strain evidence="18">Brown Norway</strain>
    </source>
</reference>
<evidence type="ECO:0000256" key="3">
    <source>
        <dbReference type="ARBA" id="ARBA00006485"/>
    </source>
</evidence>
<dbReference type="SMART" id="SM00220">
    <property type="entry name" value="S_TKc"/>
    <property type="match status" value="1"/>
</dbReference>
<keyword evidence="10 15" id="KW-0067">ATP-binding</keyword>
<dbReference type="GO" id="GO:0005737">
    <property type="term" value="C:cytoplasm"/>
    <property type="evidence" value="ECO:0007669"/>
    <property type="project" value="UniProtKB-SubCell"/>
</dbReference>
<dbReference type="PANTHER" id="PTHR24056">
    <property type="entry name" value="CELL DIVISION PROTEIN KINASE"/>
    <property type="match status" value="1"/>
</dbReference>
<evidence type="ECO:0000259" key="17">
    <source>
        <dbReference type="PROSITE" id="PS50011"/>
    </source>
</evidence>
<dbReference type="Proteomes" id="UP000002494">
    <property type="component" value="Chromosome 14"/>
</dbReference>
<comment type="similarity">
    <text evidence="3">Belongs to the protein kinase superfamily. CMGC Ser/Thr protein kinase family. CDC2/CDKX subfamily.</text>
</comment>
<accession>F7F9E5</accession>
<comment type="catalytic activity">
    <reaction evidence="14">
        <text>L-seryl-[protein] + ATP = O-phospho-L-seryl-[protein] + ADP + H(+)</text>
        <dbReference type="Rhea" id="RHEA:17989"/>
        <dbReference type="Rhea" id="RHEA-COMP:9863"/>
        <dbReference type="Rhea" id="RHEA-COMP:11604"/>
        <dbReference type="ChEBI" id="CHEBI:15378"/>
        <dbReference type="ChEBI" id="CHEBI:29999"/>
        <dbReference type="ChEBI" id="CHEBI:30616"/>
        <dbReference type="ChEBI" id="CHEBI:83421"/>
        <dbReference type="ChEBI" id="CHEBI:456216"/>
        <dbReference type="EC" id="2.7.11.22"/>
    </reaction>
</comment>
<keyword evidence="9" id="KW-0418">Kinase</keyword>
<organism evidence="18 19">
    <name type="scientific">Rattus norvegicus</name>
    <name type="common">Rat</name>
    <dbReference type="NCBI Taxonomy" id="10116"/>
    <lineage>
        <taxon>Eukaryota</taxon>
        <taxon>Metazoa</taxon>
        <taxon>Chordata</taxon>
        <taxon>Craniata</taxon>
        <taxon>Vertebrata</taxon>
        <taxon>Euteleostomi</taxon>
        <taxon>Mammalia</taxon>
        <taxon>Eutheria</taxon>
        <taxon>Euarchontoglires</taxon>
        <taxon>Glires</taxon>
        <taxon>Rodentia</taxon>
        <taxon>Myomorpha</taxon>
        <taxon>Muroidea</taxon>
        <taxon>Muridae</taxon>
        <taxon>Murinae</taxon>
        <taxon>Rattus</taxon>
    </lineage>
</organism>
<dbReference type="GO" id="GO:0004693">
    <property type="term" value="F:cyclin-dependent protein serine/threonine kinase activity"/>
    <property type="evidence" value="ECO:0007669"/>
    <property type="project" value="UniProtKB-EC"/>
</dbReference>
<keyword evidence="5" id="KW-0963">Cytoplasm</keyword>
<keyword evidence="8 15" id="KW-0547">Nucleotide-binding</keyword>
<keyword evidence="7" id="KW-0808">Transferase</keyword>
<dbReference type="Ensembl" id="ENSRNOT00000046771.6">
    <property type="protein sequence ID" value="ENSRNOP00000045371.4"/>
    <property type="gene ID" value="ENSRNOG00000002506.9"/>
</dbReference>
<reference evidence="18" key="3">
    <citation type="submission" date="2025-09" db="UniProtKB">
        <authorList>
            <consortium name="Ensembl"/>
        </authorList>
    </citation>
    <scope>IDENTIFICATION</scope>
    <source>
        <strain evidence="18">Brown Norway</strain>
    </source>
</reference>
<dbReference type="AlphaFoldDB" id="F7F9E5"/>
<evidence type="ECO:0000256" key="6">
    <source>
        <dbReference type="ARBA" id="ARBA00022527"/>
    </source>
</evidence>
<comment type="catalytic activity">
    <reaction evidence="13">
        <text>L-threonyl-[protein] + ATP = O-phospho-L-threonyl-[protein] + ADP + H(+)</text>
        <dbReference type="Rhea" id="RHEA:46608"/>
        <dbReference type="Rhea" id="RHEA-COMP:11060"/>
        <dbReference type="Rhea" id="RHEA-COMP:11605"/>
        <dbReference type="ChEBI" id="CHEBI:15378"/>
        <dbReference type="ChEBI" id="CHEBI:30013"/>
        <dbReference type="ChEBI" id="CHEBI:30616"/>
        <dbReference type="ChEBI" id="CHEBI:61977"/>
        <dbReference type="ChEBI" id="CHEBI:456216"/>
        <dbReference type="EC" id="2.7.11.22"/>
    </reaction>
</comment>
<name>F7F9E5_RAT</name>
<evidence type="ECO:0000256" key="11">
    <source>
        <dbReference type="ARBA" id="ARBA00023242"/>
    </source>
</evidence>
<feature type="domain" description="Protein kinase" evidence="17">
    <location>
        <begin position="4"/>
        <end position="289"/>
    </location>
</feature>
<comment type="subcellular location">
    <subcellularLocation>
        <location evidence="2">Cytoplasm</location>
    </subcellularLocation>
    <subcellularLocation>
        <location evidence="1">Nucleus</location>
    </subcellularLocation>
</comment>
<keyword evidence="11" id="KW-0539">Nucleus</keyword>
<protein>
    <recommendedName>
        <fullName evidence="12">Cyclin-dependent kinase-like 2</fullName>
        <ecNumber evidence="4">2.7.11.22</ecNumber>
    </recommendedName>
</protein>
<evidence type="ECO:0000313" key="18">
    <source>
        <dbReference type="Ensembl" id="ENSRNOP00000045371.4"/>
    </source>
</evidence>
<proteinExistence type="inferred from homology"/>
<keyword evidence="19" id="KW-1185">Reference proteome</keyword>
<dbReference type="InterPro" id="IPR011009">
    <property type="entry name" value="Kinase-like_dom_sf"/>
</dbReference>
<feature type="binding site" evidence="15">
    <location>
        <position position="34"/>
    </location>
    <ligand>
        <name>ATP</name>
        <dbReference type="ChEBI" id="CHEBI:30616"/>
    </ligand>
</feature>
<dbReference type="Gene3D" id="3.30.200.20">
    <property type="entry name" value="Phosphorylase Kinase, domain 1"/>
    <property type="match status" value="1"/>
</dbReference>
<evidence type="ECO:0000256" key="2">
    <source>
        <dbReference type="ARBA" id="ARBA00004496"/>
    </source>
</evidence>
<evidence type="ECO:0000256" key="10">
    <source>
        <dbReference type="ARBA" id="ARBA00022840"/>
    </source>
</evidence>
<evidence type="ECO:0000256" key="13">
    <source>
        <dbReference type="ARBA" id="ARBA00047811"/>
    </source>
</evidence>
<evidence type="ECO:0000256" key="12">
    <source>
        <dbReference type="ARBA" id="ARBA00039642"/>
    </source>
</evidence>
<dbReference type="GO" id="GO:0005524">
    <property type="term" value="F:ATP binding"/>
    <property type="evidence" value="ECO:0007669"/>
    <property type="project" value="UniProtKB-UniRule"/>
</dbReference>
<dbReference type="Gene3D" id="1.10.510.10">
    <property type="entry name" value="Transferase(Phosphotransferase) domain 1"/>
    <property type="match status" value="1"/>
</dbReference>
<feature type="region of interest" description="Disordered" evidence="16">
    <location>
        <begin position="562"/>
        <end position="586"/>
    </location>
</feature>
<sequence>MEKYENLGLVGEGSYGMVMKCRNKDSGRIVAIKKFLESDDDKMVKKIAMREIKLLKQLRHENLVNLLEVCKKKKRWYLVFEFVDHTILDDLKLFPNGLDYQVVQKYLFQIINGIGFCHSHNIIHRDIKPENILVSQSGVVKLCDFGFARTLAAPGEVYTDYVATRWYRAPELLVGDVKYGKAVDIWAIGCLVIEMLMGQPLFPGESDIDQLHHIMTCLGNLIPRHQELFYKNPVFAGVRLPEIKDIEAEPLESRYPKLPEVVISLAKKCLHIDPDKRPLCADLLHHDFFQMDGFAERMSAICFLLHLPWQYAVPRFSQELQLKIEKDARNNSLPKKFQIRKKEKDDALGEERKTLVVQDTNADPKTKDSKVLKVKGSKIDVEKTEKGTRASNGSCLHDNGTSHKGLSSTSLRDCSNVTIDHPRNPGTAIPPLTHNLSAVAPGINAAMGTIPGVQNYRVDEKTKKYCNPFVKPSQPSPSGIYNMNVSASVSGEKYLLQANKKRKEYPKVDVRLPELNYNHLPELRALEGIARNSRLIKKENKCLSESRIPSLAAIDLHASSVASHQGAGSPVSDESEADLPRMEHQH</sequence>
<dbReference type="GeneTree" id="ENSGT00940000160368"/>